<organism evidence="1 2">
    <name type="scientific">Popillia japonica</name>
    <name type="common">Japanese beetle</name>
    <dbReference type="NCBI Taxonomy" id="7064"/>
    <lineage>
        <taxon>Eukaryota</taxon>
        <taxon>Metazoa</taxon>
        <taxon>Ecdysozoa</taxon>
        <taxon>Arthropoda</taxon>
        <taxon>Hexapoda</taxon>
        <taxon>Insecta</taxon>
        <taxon>Pterygota</taxon>
        <taxon>Neoptera</taxon>
        <taxon>Endopterygota</taxon>
        <taxon>Coleoptera</taxon>
        <taxon>Polyphaga</taxon>
        <taxon>Scarabaeiformia</taxon>
        <taxon>Scarabaeidae</taxon>
        <taxon>Rutelinae</taxon>
        <taxon>Popillia</taxon>
    </lineage>
</organism>
<evidence type="ECO:0000313" key="1">
    <source>
        <dbReference type="EMBL" id="KAK9732246.1"/>
    </source>
</evidence>
<dbReference type="InterPro" id="IPR029063">
    <property type="entry name" value="SAM-dependent_MTases_sf"/>
</dbReference>
<dbReference type="Pfam" id="PF10294">
    <property type="entry name" value="Methyltransf_16"/>
    <property type="match status" value="1"/>
</dbReference>
<accession>A0AAW1LH92</accession>
<keyword evidence="2" id="KW-1185">Reference proteome</keyword>
<dbReference type="Proteomes" id="UP001458880">
    <property type="component" value="Unassembled WGS sequence"/>
</dbReference>
<dbReference type="GO" id="GO:0032991">
    <property type="term" value="C:protein-containing complex"/>
    <property type="evidence" value="ECO:0007669"/>
    <property type="project" value="TreeGrafter"/>
</dbReference>
<name>A0AAW1LH92_POPJA</name>
<protein>
    <submittedName>
        <fullName evidence="1">Methyltransferase</fullName>
    </submittedName>
</protein>
<dbReference type="PANTHER" id="PTHR14614">
    <property type="entry name" value="HEPATOCELLULAR CARCINOMA-ASSOCIATED ANTIGEN"/>
    <property type="match status" value="1"/>
</dbReference>
<dbReference type="SUPFAM" id="SSF53335">
    <property type="entry name" value="S-adenosyl-L-methionine-dependent methyltransferases"/>
    <property type="match status" value="1"/>
</dbReference>
<proteinExistence type="predicted"/>
<dbReference type="InterPro" id="IPR019410">
    <property type="entry name" value="Methyltransf_16"/>
</dbReference>
<gene>
    <name evidence="1" type="ORF">QE152_g12951</name>
</gene>
<dbReference type="Gene3D" id="3.40.50.150">
    <property type="entry name" value="Vaccinia Virus protein VP39"/>
    <property type="match status" value="1"/>
</dbReference>
<dbReference type="GO" id="GO:0032259">
    <property type="term" value="P:methylation"/>
    <property type="evidence" value="ECO:0007669"/>
    <property type="project" value="UniProtKB-KW"/>
</dbReference>
<sequence length="344" mass="39345">MLSENTDNEVQFIKRQFLCCVPVKDISWNNFFSNATWSRQANFFSNATWSRQAVLVANTVELDVVKEYPIKINYQVAFLKYVISRLEKLTDSDVNDDVYDAFGRLMSLVDCERYYKHYNFDFDGRNRNIILEENPNIISEGTTGLCSWQAALGLSEWCLQNRSLLTNKTILELGSGVGLTGLVVALNCEPKQYNFTDCHTKVLETLRDNISLNVNRSDNADNICELNVINLSWEDVQTRSEDFKDVEIVLAADVVYDSSLFPCLRDALSCFLSNERCSEVYFCCTERNPRTLTDFLEGLGKSGLNYEELSLPEQDHLCWSTEVPIRLFRVRGNAAVTIKSAIKR</sequence>
<comment type="caution">
    <text evidence="1">The sequence shown here is derived from an EMBL/GenBank/DDBJ whole genome shotgun (WGS) entry which is preliminary data.</text>
</comment>
<dbReference type="GO" id="GO:0008168">
    <property type="term" value="F:methyltransferase activity"/>
    <property type="evidence" value="ECO:0007669"/>
    <property type="project" value="UniProtKB-KW"/>
</dbReference>
<dbReference type="EMBL" id="JASPKY010000120">
    <property type="protein sequence ID" value="KAK9732246.1"/>
    <property type="molecule type" value="Genomic_DNA"/>
</dbReference>
<reference evidence="1 2" key="1">
    <citation type="journal article" date="2024" name="BMC Genomics">
        <title>De novo assembly and annotation of Popillia japonica's genome with initial clues to its potential as an invasive pest.</title>
        <authorList>
            <person name="Cucini C."/>
            <person name="Boschi S."/>
            <person name="Funari R."/>
            <person name="Cardaioli E."/>
            <person name="Iannotti N."/>
            <person name="Marturano G."/>
            <person name="Paoli F."/>
            <person name="Bruttini M."/>
            <person name="Carapelli A."/>
            <person name="Frati F."/>
            <person name="Nardi F."/>
        </authorList>
    </citation>
    <scope>NUCLEOTIDE SEQUENCE [LARGE SCALE GENOMIC DNA]</scope>
    <source>
        <strain evidence="1">DMR45628</strain>
    </source>
</reference>
<dbReference type="AlphaFoldDB" id="A0AAW1LH92"/>
<keyword evidence="1" id="KW-0808">Transferase</keyword>
<dbReference type="PANTHER" id="PTHR14614:SF130">
    <property type="entry name" value="PROTEIN-LYSINE N-METHYLTRANSFERASE EEF2KMT"/>
    <property type="match status" value="1"/>
</dbReference>
<keyword evidence="1" id="KW-0489">Methyltransferase</keyword>
<evidence type="ECO:0000313" key="2">
    <source>
        <dbReference type="Proteomes" id="UP001458880"/>
    </source>
</evidence>